<organism evidence="1 2">
    <name type="scientific">Caenorhabditis auriculariae</name>
    <dbReference type="NCBI Taxonomy" id="2777116"/>
    <lineage>
        <taxon>Eukaryota</taxon>
        <taxon>Metazoa</taxon>
        <taxon>Ecdysozoa</taxon>
        <taxon>Nematoda</taxon>
        <taxon>Chromadorea</taxon>
        <taxon>Rhabditida</taxon>
        <taxon>Rhabditina</taxon>
        <taxon>Rhabditomorpha</taxon>
        <taxon>Rhabditoidea</taxon>
        <taxon>Rhabditidae</taxon>
        <taxon>Peloderinae</taxon>
        <taxon>Caenorhabditis</taxon>
    </lineage>
</organism>
<keyword evidence="2" id="KW-1185">Reference proteome</keyword>
<sequence length="202" mass="22800">MAKVCTRPPRKVLGGGPAYAAICSDVIRLPPAPISPCLSAAHIFAPRATMNPSLNCYVGEPTSSIRRILPVENELLVPPLVPPRTHPVHLRNRAARECPEWLPPDEPMTCRSRQCSSVGFVDIDDLKKFQELEDEKKGPLVVLRSWFKTSPSRELESHINPGFRHSSTSYGSFRSLPPQLPLRRKKRTIFRRLLSCFNLFHE</sequence>
<evidence type="ECO:0000313" key="1">
    <source>
        <dbReference type="EMBL" id="CAD6185923.1"/>
    </source>
</evidence>
<dbReference type="OrthoDB" id="5836929at2759"/>
<proteinExistence type="predicted"/>
<gene>
    <name evidence="1" type="ORF">CAUJ_LOCUS1842</name>
</gene>
<evidence type="ECO:0000313" key="2">
    <source>
        <dbReference type="Proteomes" id="UP000835052"/>
    </source>
</evidence>
<comment type="caution">
    <text evidence="1">The sequence shown here is derived from an EMBL/GenBank/DDBJ whole genome shotgun (WGS) entry which is preliminary data.</text>
</comment>
<reference evidence="1" key="1">
    <citation type="submission" date="2020-10" db="EMBL/GenBank/DDBJ databases">
        <authorList>
            <person name="Kikuchi T."/>
        </authorList>
    </citation>
    <scope>NUCLEOTIDE SEQUENCE</scope>
    <source>
        <strain evidence="1">NKZ352</strain>
    </source>
</reference>
<accession>A0A8S1GTH3</accession>
<dbReference type="Proteomes" id="UP000835052">
    <property type="component" value="Unassembled WGS sequence"/>
</dbReference>
<protein>
    <submittedName>
        <fullName evidence="1">Uncharacterized protein</fullName>
    </submittedName>
</protein>
<dbReference type="EMBL" id="CAJGYM010000003">
    <property type="protein sequence ID" value="CAD6185923.1"/>
    <property type="molecule type" value="Genomic_DNA"/>
</dbReference>
<dbReference type="AlphaFoldDB" id="A0A8S1GTH3"/>
<name>A0A8S1GTH3_9PELO</name>